<dbReference type="GO" id="GO:0008299">
    <property type="term" value="P:isoprenoid biosynthetic process"/>
    <property type="evidence" value="ECO:0007669"/>
    <property type="project" value="InterPro"/>
</dbReference>
<protein>
    <submittedName>
        <fullName evidence="7">Polyprenyl synthetase family protein</fullName>
    </submittedName>
</protein>
<evidence type="ECO:0000256" key="5">
    <source>
        <dbReference type="ARBA" id="ARBA00022842"/>
    </source>
</evidence>
<evidence type="ECO:0000313" key="7">
    <source>
        <dbReference type="EMBL" id="MBA2133409.1"/>
    </source>
</evidence>
<keyword evidence="3 6" id="KW-0808">Transferase</keyword>
<sequence>MININKVNINKAHLTSINQPVPARDKLEFDQAIQRVEQEIRKLLQNAPPLIRPQTSHLARATGKGIRARSLLACAMDSDGLVTPGAVRAATAVELLHLATLIHDDIIDEADTRRGIEALHVKFGQKIAVLCGDYLFCLAFDLASSISPREADRNKVSVVLPSYFTEICLGEIREFSNTGNLDLNEGEYIRIISEKTAALFEASFHAGFLLSDEPAEVKDIYLTIGKEMGIIFQLTDDCLDFISSKKKVKKPVLTDCRRGVVTLPLIYAMQVDKTLRGKIEKGLTEQELKAAVLAAGGIEYTRAKIEERREKAEQLIAVLRSPGKRDRLEGLLKQAATV</sequence>
<keyword evidence="4" id="KW-0479">Metal-binding</keyword>
<dbReference type="SUPFAM" id="SSF48576">
    <property type="entry name" value="Terpenoid synthases"/>
    <property type="match status" value="1"/>
</dbReference>
<name>A0A8J6I2R4_9FIRM</name>
<dbReference type="GO" id="GO:0046872">
    <property type="term" value="F:metal ion binding"/>
    <property type="evidence" value="ECO:0007669"/>
    <property type="project" value="UniProtKB-KW"/>
</dbReference>
<evidence type="ECO:0000313" key="8">
    <source>
        <dbReference type="Proteomes" id="UP000657177"/>
    </source>
</evidence>
<accession>A0A8J6I2R4</accession>
<dbReference type="Pfam" id="PF00348">
    <property type="entry name" value="polyprenyl_synt"/>
    <property type="match status" value="1"/>
</dbReference>
<dbReference type="SFLD" id="SFLDS00005">
    <property type="entry name" value="Isoprenoid_Synthase_Type_I"/>
    <property type="match status" value="1"/>
</dbReference>
<keyword evidence="8" id="KW-1185">Reference proteome</keyword>
<gene>
    <name evidence="7" type="ORF">G5B42_07625</name>
</gene>
<evidence type="ECO:0000256" key="3">
    <source>
        <dbReference type="ARBA" id="ARBA00022679"/>
    </source>
</evidence>
<dbReference type="InterPro" id="IPR008949">
    <property type="entry name" value="Isoprenoid_synthase_dom_sf"/>
</dbReference>
<comment type="caution">
    <text evidence="7">The sequence shown here is derived from an EMBL/GenBank/DDBJ whole genome shotgun (WGS) entry which is preliminary data.</text>
</comment>
<comment type="cofactor">
    <cofactor evidence="1">
        <name>Mg(2+)</name>
        <dbReference type="ChEBI" id="CHEBI:18420"/>
    </cofactor>
</comment>
<dbReference type="CDD" id="cd00685">
    <property type="entry name" value="Trans_IPPS_HT"/>
    <property type="match status" value="1"/>
</dbReference>
<keyword evidence="5" id="KW-0460">Magnesium</keyword>
<reference evidence="7" key="1">
    <citation type="submission" date="2020-06" db="EMBL/GenBank/DDBJ databases">
        <title>Novel chitinolytic bacterium.</title>
        <authorList>
            <person name="Ungkulpasvich U."/>
            <person name="Kosugi A."/>
            <person name="Uke A."/>
        </authorList>
    </citation>
    <scope>NUCLEOTIDE SEQUENCE</scope>
    <source>
        <strain evidence="7">UUS1-1</strain>
    </source>
</reference>
<dbReference type="RefSeq" id="WP_181339876.1">
    <property type="nucleotide sequence ID" value="NZ_JAAKDE010000014.1"/>
</dbReference>
<evidence type="ECO:0000256" key="4">
    <source>
        <dbReference type="ARBA" id="ARBA00022723"/>
    </source>
</evidence>
<evidence type="ECO:0000256" key="2">
    <source>
        <dbReference type="ARBA" id="ARBA00006706"/>
    </source>
</evidence>
<dbReference type="Gene3D" id="1.10.600.10">
    <property type="entry name" value="Farnesyl Diphosphate Synthase"/>
    <property type="match status" value="1"/>
</dbReference>
<dbReference type="AlphaFoldDB" id="A0A8J6I2R4"/>
<dbReference type="InterPro" id="IPR000092">
    <property type="entry name" value="Polyprenyl_synt"/>
</dbReference>
<dbReference type="PANTHER" id="PTHR12001">
    <property type="entry name" value="GERANYLGERANYL PYROPHOSPHATE SYNTHASE"/>
    <property type="match status" value="1"/>
</dbReference>
<dbReference type="PANTHER" id="PTHR12001:SF69">
    <property type="entry name" value="ALL TRANS-POLYPRENYL-DIPHOSPHATE SYNTHASE PDSS1"/>
    <property type="match status" value="1"/>
</dbReference>
<organism evidence="7 8">
    <name type="scientific">Capillibacterium thermochitinicola</name>
    <dbReference type="NCBI Taxonomy" id="2699427"/>
    <lineage>
        <taxon>Bacteria</taxon>
        <taxon>Bacillati</taxon>
        <taxon>Bacillota</taxon>
        <taxon>Capillibacterium</taxon>
    </lineage>
</organism>
<comment type="similarity">
    <text evidence="2 6">Belongs to the FPP/GGPP synthase family.</text>
</comment>
<proteinExistence type="inferred from homology"/>
<evidence type="ECO:0000256" key="1">
    <source>
        <dbReference type="ARBA" id="ARBA00001946"/>
    </source>
</evidence>
<dbReference type="EMBL" id="JAAKDE010000014">
    <property type="protein sequence ID" value="MBA2133409.1"/>
    <property type="molecule type" value="Genomic_DNA"/>
</dbReference>
<evidence type="ECO:0000256" key="6">
    <source>
        <dbReference type="RuleBase" id="RU004466"/>
    </source>
</evidence>
<dbReference type="GO" id="GO:0004659">
    <property type="term" value="F:prenyltransferase activity"/>
    <property type="evidence" value="ECO:0007669"/>
    <property type="project" value="InterPro"/>
</dbReference>
<dbReference type="SFLD" id="SFLDG01017">
    <property type="entry name" value="Polyprenyl_Transferase_Like"/>
    <property type="match status" value="1"/>
</dbReference>
<dbReference type="InterPro" id="IPR033749">
    <property type="entry name" value="Polyprenyl_synt_CS"/>
</dbReference>
<dbReference type="Proteomes" id="UP000657177">
    <property type="component" value="Unassembled WGS sequence"/>
</dbReference>
<dbReference type="PROSITE" id="PS00723">
    <property type="entry name" value="POLYPRENYL_SYNTHASE_1"/>
    <property type="match status" value="1"/>
</dbReference>